<accession>A0A821NZZ1</accession>
<dbReference type="Proteomes" id="UP000663862">
    <property type="component" value="Unassembled WGS sequence"/>
</dbReference>
<dbReference type="EMBL" id="CAJOBQ010010150">
    <property type="protein sequence ID" value="CAF4703583.1"/>
    <property type="molecule type" value="Genomic_DNA"/>
</dbReference>
<protein>
    <submittedName>
        <fullName evidence="2">Uncharacterized protein</fullName>
    </submittedName>
</protein>
<evidence type="ECO:0000313" key="3">
    <source>
        <dbReference type="Proteomes" id="UP000663873"/>
    </source>
</evidence>
<proteinExistence type="predicted"/>
<feature type="non-terminal residue" evidence="2">
    <location>
        <position position="1"/>
    </location>
</feature>
<keyword evidence="3" id="KW-1185">Reference proteome</keyword>
<evidence type="ECO:0000313" key="2">
    <source>
        <dbReference type="EMBL" id="CAF4797306.1"/>
    </source>
</evidence>
<dbReference type="AlphaFoldDB" id="A0A821NZZ1"/>
<name>A0A821NZZ1_9BILA</name>
<sequence>FDTEGEKSNKQLALIQIQTIPQQLPCFVVLVELLHLPSFNTLIFVKIKQLFTLIFQSKNKLYSWGPLRKELYPAVNYELLEWPITSQIFDIQLGFSDWYT</sequence>
<reference evidence="2" key="1">
    <citation type="submission" date="2021-02" db="EMBL/GenBank/DDBJ databases">
        <authorList>
            <person name="Nowell W R."/>
        </authorList>
    </citation>
    <scope>NUCLEOTIDE SEQUENCE</scope>
</reference>
<evidence type="ECO:0000313" key="1">
    <source>
        <dbReference type="EMBL" id="CAF4703583.1"/>
    </source>
</evidence>
<dbReference type="EMBL" id="CAJOBP010047547">
    <property type="protein sequence ID" value="CAF4797306.1"/>
    <property type="molecule type" value="Genomic_DNA"/>
</dbReference>
<comment type="caution">
    <text evidence="2">The sequence shown here is derived from an EMBL/GenBank/DDBJ whole genome shotgun (WGS) entry which is preliminary data.</text>
</comment>
<organism evidence="2 3">
    <name type="scientific">Rotaria socialis</name>
    <dbReference type="NCBI Taxonomy" id="392032"/>
    <lineage>
        <taxon>Eukaryota</taxon>
        <taxon>Metazoa</taxon>
        <taxon>Spiralia</taxon>
        <taxon>Gnathifera</taxon>
        <taxon>Rotifera</taxon>
        <taxon>Eurotatoria</taxon>
        <taxon>Bdelloidea</taxon>
        <taxon>Philodinida</taxon>
        <taxon>Philodinidae</taxon>
        <taxon>Rotaria</taxon>
    </lineage>
</organism>
<gene>
    <name evidence="1" type="ORF">TSG867_LOCUS33435</name>
    <name evidence="2" type="ORF">UJA718_LOCUS41119</name>
</gene>
<dbReference type="Proteomes" id="UP000663873">
    <property type="component" value="Unassembled WGS sequence"/>
</dbReference>